<keyword evidence="1" id="KW-0548">Nucleotidyltransferase</keyword>
<proteinExistence type="predicted"/>
<comment type="caution">
    <text evidence="1">The sequence shown here is derived from an EMBL/GenBank/DDBJ whole genome shotgun (WGS) entry which is preliminary data.</text>
</comment>
<reference evidence="1 2" key="1">
    <citation type="submission" date="2018-03" db="EMBL/GenBank/DDBJ databases">
        <title>Draft genome sequence of Rohu Carp (Labeo rohita).</title>
        <authorList>
            <person name="Das P."/>
            <person name="Kushwaha B."/>
            <person name="Joshi C.G."/>
            <person name="Kumar D."/>
            <person name="Nagpure N.S."/>
            <person name="Sahoo L."/>
            <person name="Das S.P."/>
            <person name="Bit A."/>
            <person name="Patnaik S."/>
            <person name="Meher P.K."/>
            <person name="Jayasankar P."/>
            <person name="Koringa P.G."/>
            <person name="Patel N.V."/>
            <person name="Hinsu A.T."/>
            <person name="Kumar R."/>
            <person name="Pandey M."/>
            <person name="Agarwal S."/>
            <person name="Srivastava S."/>
            <person name="Singh M."/>
            <person name="Iquebal M.A."/>
            <person name="Jaiswal S."/>
            <person name="Angadi U.B."/>
            <person name="Kumar N."/>
            <person name="Raza M."/>
            <person name="Shah T.M."/>
            <person name="Rai A."/>
            <person name="Jena J.K."/>
        </authorList>
    </citation>
    <scope>NUCLEOTIDE SEQUENCE [LARGE SCALE GENOMIC DNA]</scope>
    <source>
        <strain evidence="1">DASCIFA01</strain>
        <tissue evidence="1">Testis</tissue>
    </source>
</reference>
<sequence>MNDGVQHVSSAAISLTVTGETKSKFLAKLDYRRRIEDHLVSNNNRQVWQGVQHLTNYRINIGAAEGNTSLAEELNYFFARFEMEQPDTATHHPVAHSNFTLIVEEDENLLFHICSSAVCPSELLE</sequence>
<keyword evidence="1" id="KW-0808">Transferase</keyword>
<protein>
    <submittedName>
        <fullName evidence="1">RNA-directed DNA polymerase from mobile element jockey-like protein</fullName>
    </submittedName>
</protein>
<organism evidence="1 2">
    <name type="scientific">Labeo rohita</name>
    <name type="common">Indian major carp</name>
    <name type="synonym">Cyprinus rohita</name>
    <dbReference type="NCBI Taxonomy" id="84645"/>
    <lineage>
        <taxon>Eukaryota</taxon>
        <taxon>Metazoa</taxon>
        <taxon>Chordata</taxon>
        <taxon>Craniata</taxon>
        <taxon>Vertebrata</taxon>
        <taxon>Euteleostomi</taxon>
        <taxon>Actinopterygii</taxon>
        <taxon>Neopterygii</taxon>
        <taxon>Teleostei</taxon>
        <taxon>Ostariophysi</taxon>
        <taxon>Cypriniformes</taxon>
        <taxon>Cyprinidae</taxon>
        <taxon>Labeoninae</taxon>
        <taxon>Labeonini</taxon>
        <taxon>Labeo</taxon>
    </lineage>
</organism>
<dbReference type="GO" id="GO:0003964">
    <property type="term" value="F:RNA-directed DNA polymerase activity"/>
    <property type="evidence" value="ECO:0007669"/>
    <property type="project" value="UniProtKB-KW"/>
</dbReference>
<dbReference type="Proteomes" id="UP000290572">
    <property type="component" value="Unassembled WGS sequence"/>
</dbReference>
<evidence type="ECO:0000313" key="1">
    <source>
        <dbReference type="EMBL" id="RXN38010.1"/>
    </source>
</evidence>
<keyword evidence="2" id="KW-1185">Reference proteome</keyword>
<dbReference type="STRING" id="84645.A0A498P0C1"/>
<gene>
    <name evidence="1" type="ORF">ROHU_001512</name>
</gene>
<name>A0A498P0C1_LABRO</name>
<accession>A0A498P0C1</accession>
<evidence type="ECO:0000313" key="2">
    <source>
        <dbReference type="Proteomes" id="UP000290572"/>
    </source>
</evidence>
<dbReference type="EMBL" id="QBIY01005211">
    <property type="protein sequence ID" value="RXN38010.1"/>
    <property type="molecule type" value="Genomic_DNA"/>
</dbReference>
<dbReference type="AlphaFoldDB" id="A0A498P0C1"/>
<keyword evidence="1" id="KW-0695">RNA-directed DNA polymerase</keyword>